<protein>
    <submittedName>
        <fullName evidence="8">TonB-dependent receptor</fullName>
    </submittedName>
</protein>
<dbReference type="InterPro" id="IPR000531">
    <property type="entry name" value="Beta-barrel_TonB"/>
</dbReference>
<dbReference type="PANTHER" id="PTHR32552:SF81">
    <property type="entry name" value="TONB-DEPENDENT OUTER MEMBRANE RECEPTOR"/>
    <property type="match status" value="1"/>
</dbReference>
<keyword evidence="8" id="KW-0675">Receptor</keyword>
<comment type="subcellular location">
    <subcellularLocation>
        <location evidence="3">Cell outer membrane</location>
        <topology evidence="3">Multi-pass membrane protein</topology>
    </subcellularLocation>
</comment>
<accession>A0AAW7X3N3</accession>
<gene>
    <name evidence="8" type="ORF">Q4521_06885</name>
</gene>
<dbReference type="InterPro" id="IPR012910">
    <property type="entry name" value="Plug_dom"/>
</dbReference>
<feature type="chain" id="PRO_5043667281" evidence="5">
    <location>
        <begin position="30"/>
        <end position="813"/>
    </location>
</feature>
<dbReference type="AlphaFoldDB" id="A0AAW7X3N3"/>
<evidence type="ECO:0000256" key="4">
    <source>
        <dbReference type="RuleBase" id="RU003357"/>
    </source>
</evidence>
<dbReference type="RefSeq" id="WP_216062470.1">
    <property type="nucleotide sequence ID" value="NZ_JAHKPP010000002.1"/>
</dbReference>
<name>A0AAW7X3N3_9GAMM</name>
<reference evidence="8" key="1">
    <citation type="submission" date="2023-07" db="EMBL/GenBank/DDBJ databases">
        <title>Genome content predicts the carbon catabolic preferences of heterotrophic bacteria.</title>
        <authorList>
            <person name="Gralka M."/>
        </authorList>
    </citation>
    <scope>NUCLEOTIDE SEQUENCE</scope>
    <source>
        <strain evidence="8">I3M17_2</strain>
    </source>
</reference>
<keyword evidence="3 4" id="KW-0472">Membrane</keyword>
<evidence type="ECO:0000256" key="2">
    <source>
        <dbReference type="ARBA" id="ARBA00023077"/>
    </source>
</evidence>
<keyword evidence="1" id="KW-0406">Ion transport</keyword>
<keyword evidence="3" id="KW-0998">Cell outer membrane</keyword>
<evidence type="ECO:0000313" key="9">
    <source>
        <dbReference type="Proteomes" id="UP001169760"/>
    </source>
</evidence>
<feature type="signal peptide" evidence="5">
    <location>
        <begin position="1"/>
        <end position="29"/>
    </location>
</feature>
<dbReference type="PROSITE" id="PS52016">
    <property type="entry name" value="TONB_DEPENDENT_REC_3"/>
    <property type="match status" value="1"/>
</dbReference>
<dbReference type="InterPro" id="IPR039426">
    <property type="entry name" value="TonB-dep_rcpt-like"/>
</dbReference>
<dbReference type="GO" id="GO:0009279">
    <property type="term" value="C:cell outer membrane"/>
    <property type="evidence" value="ECO:0007669"/>
    <property type="project" value="UniProtKB-SubCell"/>
</dbReference>
<evidence type="ECO:0000256" key="1">
    <source>
        <dbReference type="ARBA" id="ARBA00023065"/>
    </source>
</evidence>
<keyword evidence="3" id="KW-0812">Transmembrane</keyword>
<evidence type="ECO:0000256" key="5">
    <source>
        <dbReference type="SAM" id="SignalP"/>
    </source>
</evidence>
<evidence type="ECO:0000259" key="7">
    <source>
        <dbReference type="Pfam" id="PF07715"/>
    </source>
</evidence>
<dbReference type="EMBL" id="JAUOPB010000004">
    <property type="protein sequence ID" value="MDO6422192.1"/>
    <property type="molecule type" value="Genomic_DNA"/>
</dbReference>
<keyword evidence="5" id="KW-0732">Signal</keyword>
<proteinExistence type="inferred from homology"/>
<evidence type="ECO:0000313" key="8">
    <source>
        <dbReference type="EMBL" id="MDO6422192.1"/>
    </source>
</evidence>
<sequence>MSNTQRLPLKPLAMAITLAAGTYATTSFAQEAPSEGGTKRLEEVLVTAQKRIESIQDVPLSVTAVSGDKLNDSGIENIEDLTVMLPNIHFTETGISTQVRVRGVGSDNSQGFEQSVGMYVDGIYYGRAQLFRSPMMDMQRAELLRGPQSTLFGKNSIAGALNLTTARPTEELEGRLSISHGFEFNQQEINGVISGPITDEVRGRIAVRTYEEDGYMTNNFTGEDHPSSDEASVRVSLEWSATDNLNLFMKAQHDSFDVKGRAIEMTLDVPLTPGAPTYSDSLQNANQQGFDANLDFRRDANPGEFSNNEVNNFTLIADYDWNDYTVTAVTGFLSYDYAEKCDCDFVAAKILDLDLEETYDQFSQEIRIASPLGEKVEWLAGAFYQSYDQTFGDYLSMAPDNLLVNLRPILNTISNTAIDRDFSQTSTASALFGRATINLSDNWHLTVGGRISTETKEAHKEINIRDLETNEIQADPLIAYIYSNVFLLETDQLTYGLNGDGDFVPLYNTGHNVDGKRKDTTFSPLINLQYDINADMMTYVSFTQGSKAGGFDPRSNSVGSFASTTPLEEPNSSLFFEFEEESAKAFEWGLKSTIADGQGELNLALYRTEYDDLQSSQFDGGVGFNVGNVKDTLVQGIEVDGRWLLVEGLTLSYGASFLDFEYKDFKNGNCFASQEKDGIDLDGDGDKDTCDYTGKRGVYTPELTFNTSLDAFFSINSKLSFVGAIDWQHISSHQVHVNLDPMGEIDAYNVVTARAGVEADNWSVALLAKNLLDEKIVSYSANAPLSDTSFGTNTYYSFVRRPQTVSLEATIKF</sequence>
<dbReference type="Proteomes" id="UP001169760">
    <property type="component" value="Unassembled WGS sequence"/>
</dbReference>
<dbReference type="GO" id="GO:0006811">
    <property type="term" value="P:monoatomic ion transport"/>
    <property type="evidence" value="ECO:0007669"/>
    <property type="project" value="UniProtKB-KW"/>
</dbReference>
<dbReference type="Pfam" id="PF00593">
    <property type="entry name" value="TonB_dep_Rec_b-barrel"/>
    <property type="match status" value="1"/>
</dbReference>
<organism evidence="8 9">
    <name type="scientific">Saccharophagus degradans</name>
    <dbReference type="NCBI Taxonomy" id="86304"/>
    <lineage>
        <taxon>Bacteria</taxon>
        <taxon>Pseudomonadati</taxon>
        <taxon>Pseudomonadota</taxon>
        <taxon>Gammaproteobacteria</taxon>
        <taxon>Cellvibrionales</taxon>
        <taxon>Cellvibrionaceae</taxon>
        <taxon>Saccharophagus</taxon>
    </lineage>
</organism>
<evidence type="ECO:0000256" key="3">
    <source>
        <dbReference type="PROSITE-ProRule" id="PRU01360"/>
    </source>
</evidence>
<keyword evidence="3" id="KW-1134">Transmembrane beta strand</keyword>
<dbReference type="PANTHER" id="PTHR32552">
    <property type="entry name" value="FERRICHROME IRON RECEPTOR-RELATED"/>
    <property type="match status" value="1"/>
</dbReference>
<keyword evidence="2 4" id="KW-0798">TonB box</keyword>
<comment type="caution">
    <text evidence="8">The sequence shown here is derived from an EMBL/GenBank/DDBJ whole genome shotgun (WGS) entry which is preliminary data.</text>
</comment>
<dbReference type="Pfam" id="PF07715">
    <property type="entry name" value="Plug"/>
    <property type="match status" value="1"/>
</dbReference>
<evidence type="ECO:0000259" key="6">
    <source>
        <dbReference type="Pfam" id="PF00593"/>
    </source>
</evidence>
<feature type="domain" description="TonB-dependent receptor plug" evidence="7">
    <location>
        <begin position="55"/>
        <end position="160"/>
    </location>
</feature>
<keyword evidence="3" id="KW-0813">Transport</keyword>
<feature type="domain" description="TonB-dependent receptor-like beta-barrel" evidence="6">
    <location>
        <begin position="284"/>
        <end position="771"/>
    </location>
</feature>
<comment type="similarity">
    <text evidence="3 4">Belongs to the TonB-dependent receptor family.</text>
</comment>